<evidence type="ECO:0000313" key="3">
    <source>
        <dbReference type="Proteomes" id="UP000078576"/>
    </source>
</evidence>
<organism evidence="2 3">
    <name type="scientific">Cytospora mali</name>
    <name type="common">Apple Valsa canker fungus</name>
    <name type="synonym">Valsa mali</name>
    <dbReference type="NCBI Taxonomy" id="578113"/>
    <lineage>
        <taxon>Eukaryota</taxon>
        <taxon>Fungi</taxon>
        <taxon>Dikarya</taxon>
        <taxon>Ascomycota</taxon>
        <taxon>Pezizomycotina</taxon>
        <taxon>Sordariomycetes</taxon>
        <taxon>Sordariomycetidae</taxon>
        <taxon>Diaporthales</taxon>
        <taxon>Cytosporaceae</taxon>
        <taxon>Cytospora</taxon>
    </lineage>
</organism>
<dbReference type="EMBL" id="KN714699">
    <property type="protein sequence ID" value="KUI57355.1"/>
    <property type="molecule type" value="Genomic_DNA"/>
</dbReference>
<protein>
    <submittedName>
        <fullName evidence="2">Uncharacterized protein</fullName>
    </submittedName>
</protein>
<sequence>MERIREASAKELFPIILNLCDRDVDILRRVMNHMQLLINRNTLHDSPGTTEHVRHMTETDLRAIVLTICEDDVAMQDRVLDYLRLLEIFQLTNDHHGEPENSLSDGDSEISDSEISDSESSDTERGDTSHHLKNFTCGHCQEVFNEETNHAKACKRHTDDLERSSESGTFIWTCCRHPAGQHGCIKGWHEQLS</sequence>
<keyword evidence="3" id="KW-1185">Reference proteome</keyword>
<accession>A0A194V0A4</accession>
<reference evidence="3" key="1">
    <citation type="submission" date="2014-12" db="EMBL/GenBank/DDBJ databases">
        <title>Genome Sequence of Valsa Canker Pathogens Uncovers a Specific Adaption of Colonization on Woody Bark.</title>
        <authorList>
            <person name="Yin Z."/>
            <person name="Liu H."/>
            <person name="Gao X."/>
            <person name="Li Z."/>
            <person name="Song N."/>
            <person name="Ke X."/>
            <person name="Dai Q."/>
            <person name="Wu Y."/>
            <person name="Sun Y."/>
            <person name="Xu J.-R."/>
            <person name="Kang Z.K."/>
            <person name="Wang L."/>
            <person name="Huang L."/>
        </authorList>
    </citation>
    <scope>NUCLEOTIDE SEQUENCE [LARGE SCALE GENOMIC DNA]</scope>
    <source>
        <strain evidence="3">SXYL134</strain>
    </source>
</reference>
<dbReference type="Proteomes" id="UP000078576">
    <property type="component" value="Unassembled WGS sequence"/>
</dbReference>
<name>A0A194V0A4_CYTMA</name>
<proteinExistence type="predicted"/>
<dbReference type="OrthoDB" id="5422613at2759"/>
<feature type="region of interest" description="Disordered" evidence="1">
    <location>
        <begin position="96"/>
        <end position="128"/>
    </location>
</feature>
<evidence type="ECO:0000313" key="2">
    <source>
        <dbReference type="EMBL" id="KUI57355.1"/>
    </source>
</evidence>
<gene>
    <name evidence="2" type="ORF">VP1G_04703</name>
</gene>
<dbReference type="AlphaFoldDB" id="A0A194V0A4"/>
<evidence type="ECO:0000256" key="1">
    <source>
        <dbReference type="SAM" id="MobiDB-lite"/>
    </source>
</evidence>
<feature type="compositionally biased region" description="Acidic residues" evidence="1">
    <location>
        <begin position="106"/>
        <end position="121"/>
    </location>
</feature>